<evidence type="ECO:0000256" key="2">
    <source>
        <dbReference type="ARBA" id="ARBA00022801"/>
    </source>
</evidence>
<feature type="domain" description="Helicase C-terminal" evidence="5">
    <location>
        <begin position="17"/>
        <end position="78"/>
    </location>
</feature>
<evidence type="ECO:0000259" key="5">
    <source>
        <dbReference type="Pfam" id="PF00271"/>
    </source>
</evidence>
<dbReference type="InterPro" id="IPR027417">
    <property type="entry name" value="P-loop_NTPase"/>
</dbReference>
<keyword evidence="1" id="KW-0547">Nucleotide-binding</keyword>
<dbReference type="GO" id="GO:0005524">
    <property type="term" value="F:ATP binding"/>
    <property type="evidence" value="ECO:0007669"/>
    <property type="project" value="UniProtKB-KW"/>
</dbReference>
<reference evidence="6 7" key="1">
    <citation type="submission" date="2018-02" db="EMBL/GenBank/DDBJ databases">
        <title>Draft genome of wild Prunus yedoensis var. nudiflora.</title>
        <authorList>
            <person name="Baek S."/>
            <person name="Kim J.-H."/>
            <person name="Choi K."/>
            <person name="Kim G.-B."/>
            <person name="Cho A."/>
            <person name="Jang H."/>
            <person name="Shin C.-H."/>
            <person name="Yu H.-J."/>
            <person name="Mun J.-H."/>
        </authorList>
    </citation>
    <scope>NUCLEOTIDE SEQUENCE [LARGE SCALE GENOMIC DNA]</scope>
    <source>
        <strain evidence="7">cv. Jeju island</strain>
        <tissue evidence="6">Leaf</tissue>
    </source>
</reference>
<organism evidence="6 7">
    <name type="scientific">Prunus yedoensis var. nudiflora</name>
    <dbReference type="NCBI Taxonomy" id="2094558"/>
    <lineage>
        <taxon>Eukaryota</taxon>
        <taxon>Viridiplantae</taxon>
        <taxon>Streptophyta</taxon>
        <taxon>Embryophyta</taxon>
        <taxon>Tracheophyta</taxon>
        <taxon>Spermatophyta</taxon>
        <taxon>Magnoliopsida</taxon>
        <taxon>eudicotyledons</taxon>
        <taxon>Gunneridae</taxon>
        <taxon>Pentapetalae</taxon>
        <taxon>rosids</taxon>
        <taxon>fabids</taxon>
        <taxon>Rosales</taxon>
        <taxon>Rosaceae</taxon>
        <taxon>Amygdaloideae</taxon>
        <taxon>Amygdaleae</taxon>
        <taxon>Prunus</taxon>
    </lineage>
</organism>
<evidence type="ECO:0000256" key="4">
    <source>
        <dbReference type="ARBA" id="ARBA00022840"/>
    </source>
</evidence>
<dbReference type="Proteomes" id="UP000250321">
    <property type="component" value="Unassembled WGS sequence"/>
</dbReference>
<dbReference type="Pfam" id="PF00271">
    <property type="entry name" value="Helicase_C"/>
    <property type="match status" value="1"/>
</dbReference>
<accession>A0A314UDM2</accession>
<dbReference type="STRING" id="2094558.A0A314UDM2"/>
<keyword evidence="2" id="KW-0378">Hydrolase</keyword>
<name>A0A314UDM2_PRUYE</name>
<dbReference type="InterPro" id="IPR001650">
    <property type="entry name" value="Helicase_C-like"/>
</dbReference>
<keyword evidence="4" id="KW-0067">ATP-binding</keyword>
<keyword evidence="7" id="KW-1185">Reference proteome</keyword>
<comment type="caution">
    <text evidence="6">The sequence shown here is derived from an EMBL/GenBank/DDBJ whole genome shotgun (WGS) entry which is preliminary data.</text>
</comment>
<dbReference type="GO" id="GO:0045025">
    <property type="term" value="C:mitochondrial degradosome"/>
    <property type="evidence" value="ECO:0007669"/>
    <property type="project" value="TreeGrafter"/>
</dbReference>
<protein>
    <submittedName>
        <fullName evidence="6">DExH-box ATP-dependent RNA helicase DExH16 mitochondrial isoform X2</fullName>
    </submittedName>
</protein>
<dbReference type="InterPro" id="IPR050699">
    <property type="entry name" value="RNA-DNA_Helicase"/>
</dbReference>
<dbReference type="PANTHER" id="PTHR12131:SF1">
    <property type="entry name" value="ATP-DEPENDENT RNA HELICASE SUPV3L1, MITOCHONDRIAL-RELATED"/>
    <property type="match status" value="1"/>
</dbReference>
<dbReference type="OrthoDB" id="1720756at2759"/>
<dbReference type="AlphaFoldDB" id="A0A314UDM2"/>
<evidence type="ECO:0000256" key="1">
    <source>
        <dbReference type="ARBA" id="ARBA00022741"/>
    </source>
</evidence>
<proteinExistence type="predicted"/>
<sequence>MITTISQLIYPLGLQATKFNDASSEFDVLVASDAIGMGLNLNISRIIFSTMKKFDGFENRDLTVPEVKQIAGRAGRYGSKFPVGEVTCLNADDLPLLHSSTRIPISDS</sequence>
<evidence type="ECO:0000256" key="3">
    <source>
        <dbReference type="ARBA" id="ARBA00022806"/>
    </source>
</evidence>
<evidence type="ECO:0000313" key="6">
    <source>
        <dbReference type="EMBL" id="PQM35138.1"/>
    </source>
</evidence>
<evidence type="ECO:0000313" key="7">
    <source>
        <dbReference type="Proteomes" id="UP000250321"/>
    </source>
</evidence>
<keyword evidence="3 6" id="KW-0347">Helicase</keyword>
<dbReference type="GO" id="GO:0000965">
    <property type="term" value="P:mitochondrial RNA 3'-end processing"/>
    <property type="evidence" value="ECO:0007669"/>
    <property type="project" value="TreeGrafter"/>
</dbReference>
<dbReference type="GO" id="GO:0004386">
    <property type="term" value="F:helicase activity"/>
    <property type="evidence" value="ECO:0007669"/>
    <property type="project" value="UniProtKB-KW"/>
</dbReference>
<dbReference type="SUPFAM" id="SSF52540">
    <property type="entry name" value="P-loop containing nucleoside triphosphate hydrolases"/>
    <property type="match status" value="1"/>
</dbReference>
<dbReference type="EMBL" id="PJQY01003708">
    <property type="protein sequence ID" value="PQM35138.1"/>
    <property type="molecule type" value="Genomic_DNA"/>
</dbReference>
<dbReference type="GO" id="GO:0016787">
    <property type="term" value="F:hydrolase activity"/>
    <property type="evidence" value="ECO:0007669"/>
    <property type="project" value="UniProtKB-KW"/>
</dbReference>
<gene>
    <name evidence="6" type="ORF">Pyn_39498</name>
</gene>
<dbReference type="PANTHER" id="PTHR12131">
    <property type="entry name" value="ATP-DEPENDENT RNA AND DNA HELICASE"/>
    <property type="match status" value="1"/>
</dbReference>
<dbReference type="Gene3D" id="3.40.50.300">
    <property type="entry name" value="P-loop containing nucleotide triphosphate hydrolases"/>
    <property type="match status" value="1"/>
</dbReference>